<protein>
    <submittedName>
        <fullName evidence="1">Uncharacterized protein</fullName>
    </submittedName>
</protein>
<evidence type="ECO:0000313" key="2">
    <source>
        <dbReference type="Proteomes" id="UP000600363"/>
    </source>
</evidence>
<dbReference type="Proteomes" id="UP000600363">
    <property type="component" value="Unassembled WGS sequence"/>
</dbReference>
<organism evidence="1 2">
    <name type="scientific">Methermicoccus shengliensis</name>
    <dbReference type="NCBI Taxonomy" id="660064"/>
    <lineage>
        <taxon>Archaea</taxon>
        <taxon>Methanobacteriati</taxon>
        <taxon>Methanobacteriota</taxon>
        <taxon>Stenosarchaea group</taxon>
        <taxon>Methanomicrobia</taxon>
        <taxon>Methanosarcinales</taxon>
        <taxon>Methermicoccaceae</taxon>
        <taxon>Methermicoccus</taxon>
    </lineage>
</organism>
<sequence length="158" mass="18374">MSSGRFEYPDFPSHADFVKRYRFYSDLTGFLHAMTRLDGTFDTFITESPHMDGRLIRARRDISLRIFDAKSGGFVHVGELSDFMERDVSSIDLELALSYSYLNERYDRVSFKEDVFLLRADLDMDVLTLRICLVDGLGRTREDMVAQMVVDALRRHLI</sequence>
<dbReference type="RefSeq" id="WP_052353051.1">
    <property type="nucleotide sequence ID" value="NZ_DUIH01000002.1"/>
</dbReference>
<comment type="caution">
    <text evidence="1">The sequence shown here is derived from an EMBL/GenBank/DDBJ whole genome shotgun (WGS) entry which is preliminary data.</text>
</comment>
<reference evidence="1" key="1">
    <citation type="journal article" date="2020" name="bioRxiv">
        <title>A rank-normalized archaeal taxonomy based on genome phylogeny resolves widespread incomplete and uneven classifications.</title>
        <authorList>
            <person name="Rinke C."/>
            <person name="Chuvochina M."/>
            <person name="Mussig A.J."/>
            <person name="Chaumeil P.-A."/>
            <person name="Waite D.W."/>
            <person name="Whitman W.B."/>
            <person name="Parks D.H."/>
            <person name="Hugenholtz P."/>
        </authorList>
    </citation>
    <scope>NUCLEOTIDE SEQUENCE</scope>
    <source>
        <strain evidence="1">UBA12518</strain>
    </source>
</reference>
<accession>A0A832RVV1</accession>
<name>A0A832RVV1_9EURY</name>
<dbReference type="EMBL" id="DUIH01000002">
    <property type="protein sequence ID" value="HIH69072.1"/>
    <property type="molecule type" value="Genomic_DNA"/>
</dbReference>
<gene>
    <name evidence="1" type="ORF">HA299_00375</name>
</gene>
<proteinExistence type="predicted"/>
<evidence type="ECO:0000313" key="1">
    <source>
        <dbReference type="EMBL" id="HIH69072.1"/>
    </source>
</evidence>
<dbReference type="AlphaFoldDB" id="A0A832RVV1"/>